<dbReference type="GO" id="GO:0036503">
    <property type="term" value="P:ERAD pathway"/>
    <property type="evidence" value="ECO:0007669"/>
    <property type="project" value="TreeGrafter"/>
</dbReference>
<comment type="caution">
    <text evidence="3">The sequence shown here is derived from an EMBL/GenBank/DDBJ whole genome shotgun (WGS) entry which is preliminary data.</text>
</comment>
<dbReference type="InterPro" id="IPR018253">
    <property type="entry name" value="DnaJ_domain_CS"/>
</dbReference>
<dbReference type="PANTHER" id="PTHR44360:SF1">
    <property type="entry name" value="DNAJ HOMOLOG SUBFAMILY B MEMBER 9"/>
    <property type="match status" value="1"/>
</dbReference>
<dbReference type="PROSITE" id="PS00636">
    <property type="entry name" value="DNAJ_1"/>
    <property type="match status" value="1"/>
</dbReference>
<dbReference type="EMBL" id="CAJNBL010000040">
    <property type="protein sequence ID" value="CAE6731909.1"/>
    <property type="molecule type" value="Genomic_DNA"/>
</dbReference>
<dbReference type="PROSITE" id="PS50076">
    <property type="entry name" value="DNAJ_2"/>
    <property type="match status" value="1"/>
</dbReference>
<dbReference type="SMART" id="SM00271">
    <property type="entry name" value="DnaJ"/>
    <property type="match status" value="1"/>
</dbReference>
<dbReference type="GO" id="GO:0051787">
    <property type="term" value="F:misfolded protein binding"/>
    <property type="evidence" value="ECO:0007669"/>
    <property type="project" value="TreeGrafter"/>
</dbReference>
<protein>
    <submittedName>
        <fullName evidence="3">Chaperone protein DnaJ</fullName>
    </submittedName>
</protein>
<dbReference type="Proteomes" id="UP000675882">
    <property type="component" value="Unassembled WGS sequence"/>
</dbReference>
<name>A0A916BHF3_9PROT</name>
<dbReference type="CDD" id="cd06257">
    <property type="entry name" value="DnaJ"/>
    <property type="match status" value="1"/>
</dbReference>
<organism evidence="3 4">
    <name type="scientific">Candidatus Nitrotoga fabula</name>
    <dbReference type="NCBI Taxonomy" id="2182327"/>
    <lineage>
        <taxon>Bacteria</taxon>
        <taxon>Pseudomonadati</taxon>
        <taxon>Pseudomonadota</taxon>
        <taxon>Betaproteobacteria</taxon>
        <taxon>Nitrosomonadales</taxon>
        <taxon>Gallionellaceae</taxon>
        <taxon>Candidatus Nitrotoga</taxon>
    </lineage>
</organism>
<dbReference type="PRINTS" id="PR00625">
    <property type="entry name" value="JDOMAIN"/>
</dbReference>
<evidence type="ECO:0000259" key="2">
    <source>
        <dbReference type="PROSITE" id="PS50076"/>
    </source>
</evidence>
<gene>
    <name evidence="3" type="ORF">NTGZN8_50085</name>
</gene>
<evidence type="ECO:0000313" key="4">
    <source>
        <dbReference type="Proteomes" id="UP000675882"/>
    </source>
</evidence>
<dbReference type="PANTHER" id="PTHR44360">
    <property type="entry name" value="DNAJ HOMOLOG SUBFAMILY B MEMBER 9"/>
    <property type="match status" value="1"/>
</dbReference>
<keyword evidence="4" id="KW-1185">Reference proteome</keyword>
<keyword evidence="1" id="KW-0143">Chaperone</keyword>
<dbReference type="AlphaFoldDB" id="A0A916BHF3"/>
<accession>A0A916BHF3</accession>
<feature type="domain" description="J" evidence="2">
    <location>
        <begin position="1"/>
        <end position="61"/>
    </location>
</feature>
<dbReference type="InterPro" id="IPR051948">
    <property type="entry name" value="Hsp70_co-chaperone_J-domain"/>
</dbReference>
<dbReference type="RefSeq" id="WP_246487129.1">
    <property type="nucleotide sequence ID" value="NZ_CAJNBL010000040.1"/>
</dbReference>
<evidence type="ECO:0000256" key="1">
    <source>
        <dbReference type="ARBA" id="ARBA00023186"/>
    </source>
</evidence>
<reference evidence="3" key="1">
    <citation type="submission" date="2021-02" db="EMBL/GenBank/DDBJ databases">
        <authorList>
            <person name="Han P."/>
        </authorList>
    </citation>
    <scope>NUCLEOTIDE SEQUENCE</scope>
    <source>
        <strain evidence="3">Candidatus Nitrotoga sp. ZN8</strain>
    </source>
</reference>
<dbReference type="SUPFAM" id="SSF46565">
    <property type="entry name" value="Chaperone J-domain"/>
    <property type="match status" value="1"/>
</dbReference>
<sequence>MLGVVKDAGQRAIKDAFRSLALKYHPDRNKEPGAEERFKEIAEAYAVLSDPKKRAEYDARGFSGAQGFSKEDLFSRINFDDLFGGLNFDFSGASPFEKFFHPGAARGPCRAKILK</sequence>
<dbReference type="InterPro" id="IPR036869">
    <property type="entry name" value="J_dom_sf"/>
</dbReference>
<dbReference type="GO" id="GO:0051087">
    <property type="term" value="F:protein-folding chaperone binding"/>
    <property type="evidence" value="ECO:0007669"/>
    <property type="project" value="TreeGrafter"/>
</dbReference>
<dbReference type="Gene3D" id="1.10.287.110">
    <property type="entry name" value="DnaJ domain"/>
    <property type="match status" value="1"/>
</dbReference>
<proteinExistence type="predicted"/>
<evidence type="ECO:0000313" key="3">
    <source>
        <dbReference type="EMBL" id="CAE6731909.1"/>
    </source>
</evidence>
<dbReference type="Pfam" id="PF00226">
    <property type="entry name" value="DnaJ"/>
    <property type="match status" value="1"/>
</dbReference>
<dbReference type="InterPro" id="IPR001623">
    <property type="entry name" value="DnaJ_domain"/>
</dbReference>